<keyword evidence="8" id="KW-0227">DNA damage</keyword>
<dbReference type="Pfam" id="PF14815">
    <property type="entry name" value="NUDIX_4"/>
    <property type="match status" value="1"/>
</dbReference>
<comment type="cofactor">
    <cofactor evidence="2">
        <name>[4Fe-4S] cluster</name>
        <dbReference type="ChEBI" id="CHEBI:49883"/>
    </cofactor>
</comment>
<evidence type="ECO:0000256" key="5">
    <source>
        <dbReference type="ARBA" id="ARBA00022023"/>
    </source>
</evidence>
<dbReference type="InterPro" id="IPR003265">
    <property type="entry name" value="HhH-GPD_domain"/>
</dbReference>
<accession>A0AAW1SNF2</accession>
<evidence type="ECO:0000256" key="13">
    <source>
        <dbReference type="ARBA" id="ARBA00023295"/>
    </source>
</evidence>
<dbReference type="EMBL" id="JALJOV010001295">
    <property type="protein sequence ID" value="KAK9850274.1"/>
    <property type="molecule type" value="Genomic_DNA"/>
</dbReference>
<dbReference type="Proteomes" id="UP001485043">
    <property type="component" value="Unassembled WGS sequence"/>
</dbReference>
<evidence type="ECO:0000256" key="11">
    <source>
        <dbReference type="ARBA" id="ARBA00023014"/>
    </source>
</evidence>
<dbReference type="InterPro" id="IPR029119">
    <property type="entry name" value="MutY_C"/>
</dbReference>
<keyword evidence="9" id="KW-0378">Hydrolase</keyword>
<evidence type="ECO:0000259" key="16">
    <source>
        <dbReference type="SMART" id="SM00478"/>
    </source>
</evidence>
<dbReference type="AlphaFoldDB" id="A0AAW1SNF2"/>
<dbReference type="GO" id="GO:0006284">
    <property type="term" value="P:base-excision repair"/>
    <property type="evidence" value="ECO:0007669"/>
    <property type="project" value="InterPro"/>
</dbReference>
<dbReference type="PANTHER" id="PTHR42944">
    <property type="entry name" value="ADENINE DNA GLYCOSYLASE"/>
    <property type="match status" value="1"/>
</dbReference>
<evidence type="ECO:0000256" key="8">
    <source>
        <dbReference type="ARBA" id="ARBA00022763"/>
    </source>
</evidence>
<sequence length="693" mass="76670">MANARPAGSAKQGPARKRRKLSGRVDIEDVTGFAFSEPDAEQIRRDLLQWYDANHRVLPWRRNPHSRRQALDPPFECSAASSDLLDDEFIYRVWISETMSQQTQLSRVIEYFQRWVQKWPTVQALSKASLDEVNEAWAGLGYYRRARFLLEGAQAIAAGPGGTMPRTAQDWLKIPGVGAYTSRSVASIGCQEAVAAVDANVVRVLARLRRCSLPGIGPGATTYQNLATKLLDPQRPGDFNQAMMELGACICTSQRACCSECPLQTSCAAFSSVKEHQAAAADDAASSPEPSVLHYPAKAKKAQRREETWAVCLVERFEISNVSQLLMSKRPATGLLAGLWEFPATILPDGTSKADRAAATASCLRSCLERLGCPEEILSRARRNHLGTVTHVFSHINMTLLVDHVLIQADQAAIKTTRGSESPNEEVLERLKRAEAEAAQLRKEIAAARERRSEAGEVEAQESLEETKQTISRITSGDLKREGFGSSSDNWMSETNFDFFTRGGPTERGLSVATPEDQSVVRRRLLIGIGAAVALAGLSQVPTDSLRRQPTKPLFQYLAPLLRIRGLLAEADSIVNEGQWEQLNTLLDRVQNQPNFLKANLRDAMAGLETREQRQQAEALSQSIREYVDQIDSNKYYEAMGKPGQRGGEREAQLVRFSSNSLKAAQDKLKAFIKLFPRDVVAAAQQQLDQVYS</sequence>
<keyword evidence="14" id="KW-0175">Coiled coil</keyword>
<keyword evidence="13" id="KW-0326">Glycosidase</keyword>
<dbReference type="GO" id="GO:0035485">
    <property type="term" value="F:adenine/guanine mispair binding"/>
    <property type="evidence" value="ECO:0007669"/>
    <property type="project" value="TreeGrafter"/>
</dbReference>
<evidence type="ECO:0000256" key="6">
    <source>
        <dbReference type="ARBA" id="ARBA00022485"/>
    </source>
</evidence>
<protein>
    <recommendedName>
        <fullName evidence="5">Adenine DNA glycosylase</fullName>
        <ecNumber evidence="4">3.2.2.31</ecNumber>
    </recommendedName>
</protein>
<comment type="catalytic activity">
    <reaction evidence="1">
        <text>Hydrolyzes free adenine bases from 7,8-dihydro-8-oxoguanine:adenine mismatched double-stranded DNA, leaving an apurinic site.</text>
        <dbReference type="EC" id="3.2.2.31"/>
    </reaction>
</comment>
<feature type="coiled-coil region" evidence="14">
    <location>
        <begin position="424"/>
        <end position="458"/>
    </location>
</feature>
<dbReference type="PANTHER" id="PTHR42944:SF1">
    <property type="entry name" value="ADENINE DNA GLYCOSYLASE"/>
    <property type="match status" value="1"/>
</dbReference>
<name>A0AAW1SNF2_9CHLO</name>
<dbReference type="Gene3D" id="1.10.1670.10">
    <property type="entry name" value="Helix-hairpin-Helix base-excision DNA repair enzymes (C-terminal)"/>
    <property type="match status" value="1"/>
</dbReference>
<organism evidence="17 18">
    <name type="scientific">Apatococcus fuscideae</name>
    <dbReference type="NCBI Taxonomy" id="2026836"/>
    <lineage>
        <taxon>Eukaryota</taxon>
        <taxon>Viridiplantae</taxon>
        <taxon>Chlorophyta</taxon>
        <taxon>core chlorophytes</taxon>
        <taxon>Trebouxiophyceae</taxon>
        <taxon>Chlorellales</taxon>
        <taxon>Chlorellaceae</taxon>
        <taxon>Apatococcus</taxon>
    </lineage>
</organism>
<evidence type="ECO:0000256" key="14">
    <source>
        <dbReference type="SAM" id="Coils"/>
    </source>
</evidence>
<evidence type="ECO:0000313" key="18">
    <source>
        <dbReference type="Proteomes" id="UP001485043"/>
    </source>
</evidence>
<keyword evidence="10" id="KW-0408">Iron</keyword>
<evidence type="ECO:0000256" key="15">
    <source>
        <dbReference type="SAM" id="MobiDB-lite"/>
    </source>
</evidence>
<dbReference type="Pfam" id="PF00730">
    <property type="entry name" value="HhH-GPD"/>
    <property type="match status" value="1"/>
</dbReference>
<evidence type="ECO:0000256" key="7">
    <source>
        <dbReference type="ARBA" id="ARBA00022723"/>
    </source>
</evidence>
<dbReference type="EC" id="3.2.2.31" evidence="4"/>
<dbReference type="Gene3D" id="1.10.340.30">
    <property type="entry name" value="Hypothetical protein, domain 2"/>
    <property type="match status" value="1"/>
</dbReference>
<dbReference type="GO" id="GO:0006298">
    <property type="term" value="P:mismatch repair"/>
    <property type="evidence" value="ECO:0007669"/>
    <property type="project" value="TreeGrafter"/>
</dbReference>
<dbReference type="GO" id="GO:0051539">
    <property type="term" value="F:4 iron, 4 sulfur cluster binding"/>
    <property type="evidence" value="ECO:0007669"/>
    <property type="project" value="UniProtKB-KW"/>
</dbReference>
<dbReference type="InterPro" id="IPR044298">
    <property type="entry name" value="MIG/MutY"/>
</dbReference>
<dbReference type="CDD" id="cd00056">
    <property type="entry name" value="ENDO3c"/>
    <property type="match status" value="1"/>
</dbReference>
<dbReference type="SMART" id="SM00478">
    <property type="entry name" value="ENDO3c"/>
    <property type="match status" value="1"/>
</dbReference>
<keyword evidence="18" id="KW-1185">Reference proteome</keyword>
<dbReference type="GO" id="GO:0034039">
    <property type="term" value="F:8-oxo-7,8-dihydroguanine DNA N-glycosylase activity"/>
    <property type="evidence" value="ECO:0007669"/>
    <property type="project" value="TreeGrafter"/>
</dbReference>
<feature type="region of interest" description="Disordered" evidence="15">
    <location>
        <begin position="1"/>
        <end position="21"/>
    </location>
</feature>
<evidence type="ECO:0000256" key="4">
    <source>
        <dbReference type="ARBA" id="ARBA00012045"/>
    </source>
</evidence>
<dbReference type="CDD" id="cd03431">
    <property type="entry name" value="NUDIX_DNA_Glycosylase_C-MutY"/>
    <property type="match status" value="1"/>
</dbReference>
<evidence type="ECO:0000256" key="3">
    <source>
        <dbReference type="ARBA" id="ARBA00008343"/>
    </source>
</evidence>
<reference evidence="17 18" key="1">
    <citation type="journal article" date="2024" name="Nat. Commun.">
        <title>Phylogenomics reveals the evolutionary origins of lichenization in chlorophyte algae.</title>
        <authorList>
            <person name="Puginier C."/>
            <person name="Libourel C."/>
            <person name="Otte J."/>
            <person name="Skaloud P."/>
            <person name="Haon M."/>
            <person name="Grisel S."/>
            <person name="Petersen M."/>
            <person name="Berrin J.G."/>
            <person name="Delaux P.M."/>
            <person name="Dal Grande F."/>
            <person name="Keller J."/>
        </authorList>
    </citation>
    <scope>NUCLEOTIDE SEQUENCE [LARGE SCALE GENOMIC DNA]</scope>
    <source>
        <strain evidence="17 18">SAG 2523</strain>
    </source>
</reference>
<dbReference type="InterPro" id="IPR015797">
    <property type="entry name" value="NUDIX_hydrolase-like_dom_sf"/>
</dbReference>
<dbReference type="GO" id="GO:0000701">
    <property type="term" value="F:purine-specific mismatch base pair DNA N-glycosylase activity"/>
    <property type="evidence" value="ECO:0007669"/>
    <property type="project" value="UniProtKB-EC"/>
</dbReference>
<keyword evidence="6" id="KW-0004">4Fe-4S</keyword>
<dbReference type="GO" id="GO:0046872">
    <property type="term" value="F:metal ion binding"/>
    <property type="evidence" value="ECO:0007669"/>
    <property type="project" value="UniProtKB-KW"/>
</dbReference>
<dbReference type="GO" id="GO:0032357">
    <property type="term" value="F:oxidized purine DNA binding"/>
    <property type="evidence" value="ECO:0007669"/>
    <property type="project" value="TreeGrafter"/>
</dbReference>
<keyword evidence="12" id="KW-0234">DNA repair</keyword>
<keyword evidence="7" id="KW-0479">Metal-binding</keyword>
<proteinExistence type="inferred from homology"/>
<dbReference type="GO" id="GO:0005634">
    <property type="term" value="C:nucleus"/>
    <property type="evidence" value="ECO:0007669"/>
    <property type="project" value="TreeGrafter"/>
</dbReference>
<keyword evidence="11" id="KW-0411">Iron-sulfur</keyword>
<dbReference type="Gene3D" id="3.90.79.10">
    <property type="entry name" value="Nucleoside Triphosphate Pyrophosphohydrolase"/>
    <property type="match status" value="1"/>
</dbReference>
<comment type="caution">
    <text evidence="17">The sequence shown here is derived from an EMBL/GenBank/DDBJ whole genome shotgun (WGS) entry which is preliminary data.</text>
</comment>
<dbReference type="SUPFAM" id="SSF55811">
    <property type="entry name" value="Nudix"/>
    <property type="match status" value="1"/>
</dbReference>
<dbReference type="InterPro" id="IPR011257">
    <property type="entry name" value="DNA_glycosylase"/>
</dbReference>
<evidence type="ECO:0000313" key="17">
    <source>
        <dbReference type="EMBL" id="KAK9850274.1"/>
    </source>
</evidence>
<gene>
    <name evidence="17" type="ORF">WJX84_002645</name>
</gene>
<evidence type="ECO:0000256" key="2">
    <source>
        <dbReference type="ARBA" id="ARBA00001966"/>
    </source>
</evidence>
<evidence type="ECO:0000256" key="10">
    <source>
        <dbReference type="ARBA" id="ARBA00023004"/>
    </source>
</evidence>
<dbReference type="SUPFAM" id="SSF48150">
    <property type="entry name" value="DNA-glycosylase"/>
    <property type="match status" value="1"/>
</dbReference>
<evidence type="ECO:0000256" key="9">
    <source>
        <dbReference type="ARBA" id="ARBA00022801"/>
    </source>
</evidence>
<evidence type="ECO:0000256" key="1">
    <source>
        <dbReference type="ARBA" id="ARBA00000843"/>
    </source>
</evidence>
<feature type="domain" description="HhH-GPD" evidence="16">
    <location>
        <begin position="99"/>
        <end position="249"/>
    </location>
</feature>
<comment type="similarity">
    <text evidence="3">Belongs to the Nth/MutY family.</text>
</comment>
<evidence type="ECO:0000256" key="12">
    <source>
        <dbReference type="ARBA" id="ARBA00023204"/>
    </source>
</evidence>
<dbReference type="InterPro" id="IPR023170">
    <property type="entry name" value="HhH_base_excis_C"/>
</dbReference>